<accession>A0A6J7K2S0</accession>
<evidence type="ECO:0000256" key="1">
    <source>
        <dbReference type="SAM" id="MobiDB-lite"/>
    </source>
</evidence>
<reference evidence="3" key="1">
    <citation type="submission" date="2020-05" db="EMBL/GenBank/DDBJ databases">
        <authorList>
            <person name="Chiriac C."/>
            <person name="Salcher M."/>
            <person name="Ghai R."/>
            <person name="Kavagutti S V."/>
        </authorList>
    </citation>
    <scope>NUCLEOTIDE SEQUENCE</scope>
</reference>
<dbReference type="AlphaFoldDB" id="A0A6J7K2S0"/>
<protein>
    <submittedName>
        <fullName evidence="3">Unannotated protein</fullName>
    </submittedName>
</protein>
<dbReference type="EMBL" id="CAFBNC010000114">
    <property type="protein sequence ID" value="CAB4949473.1"/>
    <property type="molecule type" value="Genomic_DNA"/>
</dbReference>
<feature type="compositionally biased region" description="Basic and acidic residues" evidence="1">
    <location>
        <begin position="124"/>
        <end position="134"/>
    </location>
</feature>
<evidence type="ECO:0000313" key="2">
    <source>
        <dbReference type="EMBL" id="CAB4322851.1"/>
    </source>
</evidence>
<name>A0A6J7K2S0_9ZZZZ</name>
<organism evidence="3">
    <name type="scientific">freshwater metagenome</name>
    <dbReference type="NCBI Taxonomy" id="449393"/>
    <lineage>
        <taxon>unclassified sequences</taxon>
        <taxon>metagenomes</taxon>
        <taxon>ecological metagenomes</taxon>
    </lineage>
</organism>
<sequence length="148" mass="17041">MNQRRSQPYRNVFLRDEALDDLREIAQRSREVAIEVLRLLKLLDAGRLSPVRLNDYVKTGDLTDCGKIVVEVSGHPEHRIVVRDLGRGRFEVSEVIAIEARAEDLAYLLAGLRLGRIEDPVRRSDTSRRVDRIRRAARPAESSEERRD</sequence>
<dbReference type="EMBL" id="CAEMXZ010000017">
    <property type="protein sequence ID" value="CAB4322851.1"/>
    <property type="molecule type" value="Genomic_DNA"/>
</dbReference>
<proteinExistence type="predicted"/>
<feature type="region of interest" description="Disordered" evidence="1">
    <location>
        <begin position="124"/>
        <end position="148"/>
    </location>
</feature>
<gene>
    <name evidence="2" type="ORF">UFOPK1392_00589</name>
    <name evidence="3" type="ORF">UFOPK3733_01782</name>
</gene>
<evidence type="ECO:0000313" key="3">
    <source>
        <dbReference type="EMBL" id="CAB4949473.1"/>
    </source>
</evidence>